<organism evidence="10 11">
    <name type="scientific">Hexamita inflata</name>
    <dbReference type="NCBI Taxonomy" id="28002"/>
    <lineage>
        <taxon>Eukaryota</taxon>
        <taxon>Metamonada</taxon>
        <taxon>Diplomonadida</taxon>
        <taxon>Hexamitidae</taxon>
        <taxon>Hexamitinae</taxon>
        <taxon>Hexamita</taxon>
    </lineage>
</organism>
<keyword evidence="6" id="KW-0966">Cell projection</keyword>
<dbReference type="InterPro" id="IPR015943">
    <property type="entry name" value="WD40/YVTN_repeat-like_dom_sf"/>
</dbReference>
<name>A0ABP1JYR3_9EUKA</name>
<feature type="region of interest" description="Disordered" evidence="9">
    <location>
        <begin position="68"/>
        <end position="87"/>
    </location>
</feature>
<evidence type="ECO:0000256" key="7">
    <source>
        <dbReference type="ARBA" id="ARBA00029456"/>
    </source>
</evidence>
<dbReference type="SUPFAM" id="SSF50978">
    <property type="entry name" value="WD40 repeat-like"/>
    <property type="match status" value="2"/>
</dbReference>
<keyword evidence="11" id="KW-1185">Reference proteome</keyword>
<keyword evidence="5" id="KW-0677">Repeat</keyword>
<sequence length="733" mass="78139">MSSLEDLLDTPQIQFNTYLGFGGHLTKGLHLLPNGQELVYAAGNQIAFLRIQEKPDKEKLNKVQPLTRRVGGGAAPPRQRAFGGTTNAPQASRILTSTQKKPVFEEPETLDVPPQEDNNIIVPGSLVRPVLVSGHKYPITAMSLSASGKYLISGTQSPVGAPAEIIVWDVEQKKPLNIQKQHKGSITDIVISPDESFFVTLGEDNLMVVYPISAEYHHPLYTPLAGRQFVTPKPLTAMICVNPNLLIIGGDDFLTFVSVDLKGRTLSDNPVRVPIRRRYSCFKLVGDFVYGGTEQGDVLKIDFQKQTALQSCPSKKPFVGAVTSIVGNDQNNVICSTTAGRVYLIRTDTMTPVSSNEIATQTGASQATATTSALQLSAASLSAASPLARCVSANATGISCMATCENSKYAYAIGPNALARVNKSSLESRLLQTAPPTIVSPAGIQSLSTPIDTSRIYVSGCGSFVSVWSSQTGVELLRINVPNVFCNCVQLTPDGSQIISAWSDGCLRSFAPQSGKTIFCLQNVHAGGVTAFSLSRDGAFCFTGGEDSKVCVVDVCTQQVLQVCSGHRGRINSVTTQLVANNQQELVTGCQGGFVQHFHIIQQGNQCQIKPIWNSRAEGDVKGCAELEDGSQVIACGSGGLTWFSCGKNAGAVVRALPLVAGGTSLCKEERGDVCKIVIGCADGHIFVVDWDTGKIEKQLCVFCGQVSTCCVREGTVFCGGVDGGIVSFDLWE</sequence>
<evidence type="ECO:0000256" key="8">
    <source>
        <dbReference type="ARBA" id="ARBA00029552"/>
    </source>
</evidence>
<dbReference type="InterPro" id="IPR050630">
    <property type="entry name" value="WD_repeat_EMAP"/>
</dbReference>
<keyword evidence="4" id="KW-0853">WD repeat</keyword>
<reference evidence="10 11" key="1">
    <citation type="submission" date="2024-07" db="EMBL/GenBank/DDBJ databases">
        <authorList>
            <person name="Akdeniz Z."/>
        </authorList>
    </citation>
    <scope>NUCLEOTIDE SEQUENCE [LARGE SCALE GENOMIC DNA]</scope>
</reference>
<keyword evidence="6" id="KW-0969">Cilium</keyword>
<dbReference type="PANTHER" id="PTHR13720:SF14">
    <property type="entry name" value="CILIA- AND FLAGELLA-ASSOCIATED PROTEIN 52"/>
    <property type="match status" value="1"/>
</dbReference>
<comment type="caution">
    <text evidence="10">The sequence shown here is derived from an EMBL/GenBank/DDBJ whole genome shotgun (WGS) entry which is preliminary data.</text>
</comment>
<evidence type="ECO:0000256" key="6">
    <source>
        <dbReference type="ARBA" id="ARBA00022846"/>
    </source>
</evidence>
<dbReference type="PANTHER" id="PTHR13720">
    <property type="entry name" value="WD-40 REPEAT PROTEIN"/>
    <property type="match status" value="1"/>
</dbReference>
<evidence type="ECO:0000256" key="3">
    <source>
        <dbReference type="ARBA" id="ARBA00022490"/>
    </source>
</evidence>
<evidence type="ECO:0000256" key="5">
    <source>
        <dbReference type="ARBA" id="ARBA00022737"/>
    </source>
</evidence>
<accession>A0ABP1JYR3</accession>
<proteinExistence type="inferred from homology"/>
<evidence type="ECO:0000313" key="11">
    <source>
        <dbReference type="Proteomes" id="UP001642409"/>
    </source>
</evidence>
<protein>
    <recommendedName>
        <fullName evidence="8">Cilia- and flagella-associated protein 52</fullName>
    </recommendedName>
</protein>
<evidence type="ECO:0000313" key="10">
    <source>
        <dbReference type="EMBL" id="CAL6048976.1"/>
    </source>
</evidence>
<evidence type="ECO:0000256" key="4">
    <source>
        <dbReference type="ARBA" id="ARBA00022574"/>
    </source>
</evidence>
<evidence type="ECO:0000256" key="1">
    <source>
        <dbReference type="ARBA" id="ARBA00004230"/>
    </source>
</evidence>
<dbReference type="SMART" id="SM00320">
    <property type="entry name" value="WD40"/>
    <property type="match status" value="6"/>
</dbReference>
<dbReference type="Proteomes" id="UP001642409">
    <property type="component" value="Unassembled WGS sequence"/>
</dbReference>
<comment type="subcellular location">
    <subcellularLocation>
        <location evidence="1">Cell projection</location>
        <location evidence="1">Cilium</location>
        <location evidence="1">Flagellum</location>
    </subcellularLocation>
    <subcellularLocation>
        <location evidence="2">Cytoplasm</location>
    </subcellularLocation>
</comment>
<dbReference type="Pfam" id="PF00400">
    <property type="entry name" value="WD40"/>
    <property type="match status" value="3"/>
</dbReference>
<comment type="similarity">
    <text evidence="7">Belongs to the CFAP52 family.</text>
</comment>
<evidence type="ECO:0000256" key="2">
    <source>
        <dbReference type="ARBA" id="ARBA00004496"/>
    </source>
</evidence>
<dbReference type="InterPro" id="IPR036322">
    <property type="entry name" value="WD40_repeat_dom_sf"/>
</dbReference>
<dbReference type="InterPro" id="IPR011047">
    <property type="entry name" value="Quinoprotein_ADH-like_sf"/>
</dbReference>
<keyword evidence="3" id="KW-0963">Cytoplasm</keyword>
<dbReference type="SUPFAM" id="SSF50998">
    <property type="entry name" value="Quinoprotein alcohol dehydrogenase-like"/>
    <property type="match status" value="1"/>
</dbReference>
<gene>
    <name evidence="10" type="ORF">HINF_LOCUS42949</name>
</gene>
<dbReference type="InterPro" id="IPR001680">
    <property type="entry name" value="WD40_rpt"/>
</dbReference>
<dbReference type="EMBL" id="CAXDID020000177">
    <property type="protein sequence ID" value="CAL6048976.1"/>
    <property type="molecule type" value="Genomic_DNA"/>
</dbReference>
<evidence type="ECO:0000256" key="9">
    <source>
        <dbReference type="SAM" id="MobiDB-lite"/>
    </source>
</evidence>
<keyword evidence="6" id="KW-0282">Flagellum</keyword>
<dbReference type="Gene3D" id="2.130.10.10">
    <property type="entry name" value="YVTN repeat-like/Quinoprotein amine dehydrogenase"/>
    <property type="match status" value="3"/>
</dbReference>